<gene>
    <name evidence="1" type="ORF">OMP40_35750</name>
</gene>
<evidence type="ECO:0000313" key="1">
    <source>
        <dbReference type="EMBL" id="MDG0814047.1"/>
    </source>
</evidence>
<dbReference type="AlphaFoldDB" id="A0A9X4QXY2"/>
<evidence type="ECO:0000313" key="2">
    <source>
        <dbReference type="Proteomes" id="UP001153404"/>
    </source>
</evidence>
<accession>A0A9X4QXY2</accession>
<proteinExistence type="predicted"/>
<protein>
    <submittedName>
        <fullName evidence="1">Uncharacterized protein</fullName>
    </submittedName>
</protein>
<dbReference type="InterPro" id="IPR036278">
    <property type="entry name" value="Sialidase_sf"/>
</dbReference>
<dbReference type="EMBL" id="JAPDIA010000009">
    <property type="protein sequence ID" value="MDG0814047.1"/>
    <property type="molecule type" value="Genomic_DNA"/>
</dbReference>
<organism evidence="1 2">
    <name type="scientific">Cohnella rhizosphaerae</name>
    <dbReference type="NCBI Taxonomy" id="1457232"/>
    <lineage>
        <taxon>Bacteria</taxon>
        <taxon>Bacillati</taxon>
        <taxon>Bacillota</taxon>
        <taxon>Bacilli</taxon>
        <taxon>Bacillales</taxon>
        <taxon>Paenibacillaceae</taxon>
        <taxon>Cohnella</taxon>
    </lineage>
</organism>
<sequence>MKVVQSRKISVMAGALAILIILMNFRIPAALAETWSFVDGNGTTGLNYDVSKAASTPYMVNFGGSLYVTWAESSGTNGQIRVKKYDSDSGTWSTADNDTPLNVNAAKDAQNPTLAVLGGTLYAAWQEAGSPYWQVRVKKLTATGWVSVDGDGAGGLNYNTSNNARNAKLAAYNGSLYLLWDEALGSGITQMRVKKV</sequence>
<dbReference type="Proteomes" id="UP001153404">
    <property type="component" value="Unassembled WGS sequence"/>
</dbReference>
<dbReference type="SUPFAM" id="SSF50939">
    <property type="entry name" value="Sialidases"/>
    <property type="match status" value="1"/>
</dbReference>
<comment type="caution">
    <text evidence="1">The sequence shown here is derived from an EMBL/GenBank/DDBJ whole genome shotgun (WGS) entry which is preliminary data.</text>
</comment>
<name>A0A9X4QXY2_9BACL</name>
<reference evidence="1" key="1">
    <citation type="submission" date="2022-10" db="EMBL/GenBank/DDBJ databases">
        <title>Comparative genomic analysis of Cohnella hashimotonis sp. nov., isolated from the International Space Station.</title>
        <authorList>
            <person name="Simpson A."/>
            <person name="Venkateswaran K."/>
        </authorList>
    </citation>
    <scope>NUCLEOTIDE SEQUENCE</scope>
    <source>
        <strain evidence="1">DSM 28161</strain>
    </source>
</reference>
<dbReference type="RefSeq" id="WP_277538649.1">
    <property type="nucleotide sequence ID" value="NZ_JAPDIA010000009.1"/>
</dbReference>
<keyword evidence="2" id="KW-1185">Reference proteome</keyword>